<dbReference type="EMBL" id="JAFEMO010000013">
    <property type="protein sequence ID" value="KAH7550763.1"/>
    <property type="molecule type" value="Genomic_DNA"/>
</dbReference>
<evidence type="ECO:0000313" key="3">
    <source>
        <dbReference type="Proteomes" id="UP000827721"/>
    </source>
</evidence>
<feature type="compositionally biased region" description="Polar residues" evidence="1">
    <location>
        <begin position="80"/>
        <end position="91"/>
    </location>
</feature>
<accession>A0ABQ8HA28</accession>
<keyword evidence="3" id="KW-1185">Reference proteome</keyword>
<proteinExistence type="predicted"/>
<reference evidence="2 3" key="1">
    <citation type="submission" date="2021-02" db="EMBL/GenBank/DDBJ databases">
        <title>Plant Genome Project.</title>
        <authorList>
            <person name="Zhang R.-G."/>
        </authorList>
    </citation>
    <scope>NUCLEOTIDE SEQUENCE [LARGE SCALE GENOMIC DNA]</scope>
    <source>
        <tissue evidence="2">Leaves</tissue>
    </source>
</reference>
<gene>
    <name evidence="2" type="ORF">JRO89_XS13G0264900</name>
</gene>
<comment type="caution">
    <text evidence="2">The sequence shown here is derived from an EMBL/GenBank/DDBJ whole genome shotgun (WGS) entry which is preliminary data.</text>
</comment>
<feature type="region of interest" description="Disordered" evidence="1">
    <location>
        <begin position="70"/>
        <end position="102"/>
    </location>
</feature>
<evidence type="ECO:0000256" key="1">
    <source>
        <dbReference type="SAM" id="MobiDB-lite"/>
    </source>
</evidence>
<protein>
    <submittedName>
        <fullName evidence="2">Uncharacterized protein</fullName>
    </submittedName>
</protein>
<sequence length="102" mass="11018">MANILSGRPQGSLPSNTKINLRKQVKAITLRSEKPIKMVMDLDIEKQNIQDDLMKAAENLVADVVPSLKPPSTAADATIEQPTDNANSASGFATKKSENIQD</sequence>
<name>A0ABQ8HA28_9ROSI</name>
<dbReference type="Proteomes" id="UP000827721">
    <property type="component" value="Unassembled WGS sequence"/>
</dbReference>
<organism evidence="2 3">
    <name type="scientific">Xanthoceras sorbifolium</name>
    <dbReference type="NCBI Taxonomy" id="99658"/>
    <lineage>
        <taxon>Eukaryota</taxon>
        <taxon>Viridiplantae</taxon>
        <taxon>Streptophyta</taxon>
        <taxon>Embryophyta</taxon>
        <taxon>Tracheophyta</taxon>
        <taxon>Spermatophyta</taxon>
        <taxon>Magnoliopsida</taxon>
        <taxon>eudicotyledons</taxon>
        <taxon>Gunneridae</taxon>
        <taxon>Pentapetalae</taxon>
        <taxon>rosids</taxon>
        <taxon>malvids</taxon>
        <taxon>Sapindales</taxon>
        <taxon>Sapindaceae</taxon>
        <taxon>Xanthoceroideae</taxon>
        <taxon>Xanthoceras</taxon>
    </lineage>
</organism>
<evidence type="ECO:0000313" key="2">
    <source>
        <dbReference type="EMBL" id="KAH7550763.1"/>
    </source>
</evidence>